<reference evidence="4" key="1">
    <citation type="journal article" date="2012" name="Science">
        <title>The Paleozoic origin of enzymatic lignin decomposition reconstructed from 31 fungal genomes.</title>
        <authorList>
            <person name="Floudas D."/>
            <person name="Binder M."/>
            <person name="Riley R."/>
            <person name="Barry K."/>
            <person name="Blanchette R.A."/>
            <person name="Henrissat B."/>
            <person name="Martinez A.T."/>
            <person name="Otillar R."/>
            <person name="Spatafora J.W."/>
            <person name="Yadav J.S."/>
            <person name="Aerts A."/>
            <person name="Benoit I."/>
            <person name="Boyd A."/>
            <person name="Carlson A."/>
            <person name="Copeland A."/>
            <person name="Coutinho P.M."/>
            <person name="de Vries R.P."/>
            <person name="Ferreira P."/>
            <person name="Findley K."/>
            <person name="Foster B."/>
            <person name="Gaskell J."/>
            <person name="Glotzer D."/>
            <person name="Gorecki P."/>
            <person name="Heitman J."/>
            <person name="Hesse C."/>
            <person name="Hori C."/>
            <person name="Igarashi K."/>
            <person name="Jurgens J.A."/>
            <person name="Kallen N."/>
            <person name="Kersten P."/>
            <person name="Kohler A."/>
            <person name="Kuees U."/>
            <person name="Kumar T.K.A."/>
            <person name="Kuo A."/>
            <person name="LaButti K."/>
            <person name="Larrondo L.F."/>
            <person name="Lindquist E."/>
            <person name="Ling A."/>
            <person name="Lombard V."/>
            <person name="Lucas S."/>
            <person name="Lundell T."/>
            <person name="Martin R."/>
            <person name="McLaughlin D.J."/>
            <person name="Morgenstern I."/>
            <person name="Morin E."/>
            <person name="Murat C."/>
            <person name="Nagy L.G."/>
            <person name="Nolan M."/>
            <person name="Ohm R.A."/>
            <person name="Patyshakuliyeva A."/>
            <person name="Rokas A."/>
            <person name="Ruiz-Duenas F.J."/>
            <person name="Sabat G."/>
            <person name="Salamov A."/>
            <person name="Samejima M."/>
            <person name="Schmutz J."/>
            <person name="Slot J.C."/>
            <person name="St John F."/>
            <person name="Stenlid J."/>
            <person name="Sun H."/>
            <person name="Sun S."/>
            <person name="Syed K."/>
            <person name="Tsang A."/>
            <person name="Wiebenga A."/>
            <person name="Young D."/>
            <person name="Pisabarro A."/>
            <person name="Eastwood D.C."/>
            <person name="Martin F."/>
            <person name="Cullen D."/>
            <person name="Grigoriev I.V."/>
            <person name="Hibbett D.S."/>
        </authorList>
    </citation>
    <scope>NUCLEOTIDE SEQUENCE [LARGE SCALE GENOMIC DNA]</scope>
    <source>
        <strain evidence="4">TFB10046</strain>
    </source>
</reference>
<feature type="region of interest" description="Disordered" evidence="1">
    <location>
        <begin position="119"/>
        <end position="139"/>
    </location>
</feature>
<evidence type="ECO:0000259" key="2">
    <source>
        <dbReference type="PROSITE" id="PS50181"/>
    </source>
</evidence>
<dbReference type="Proteomes" id="UP000006514">
    <property type="component" value="Unassembled WGS sequence"/>
</dbReference>
<protein>
    <recommendedName>
        <fullName evidence="2">F-box domain-containing protein</fullName>
    </recommendedName>
</protein>
<sequence>MTCAATLDCATRLAAELSDADKPSVCPLCLLTFAVRLGCELQSHLSLLRAQSHALFDSCVKTLLLPRRDFDRLRARLATNRSRCQDRHSTDDQTFGTGYLHTLVDGLSQVIHAGLHQGERSAVSRASKPDKPFGDKQGRWPSRVEQLFPYGKAEAVDALLDLCDLCISAAPLGILNEFLWVSRSVVLSVLLARPDRIRIAQVLAQQIDPARLREIATTAPWLAKGDNELLASAVGFLQTVHFGPGAVPGDALELFAGAGDALVLAITARLRETSVSDPAIRVLGPIAMDLYTRTGFPPGITLPAHVIAWARAESESTKITFAHVLWVVGFIASKYREIEINYTQAALSFTPEDELGLREFVSVFGRRYRYIFNDGERMTFSAPNVETERQRATIVEREVPTMEKKEPPPPQSHNLSRIPLERALHVLLVPVGTELRARYGALGSDPDGQSSRYGLVCDASAVIERGVKTLLHPLLVDTNKRSLAFRLPDELWSIVFERLPPAERIHISQVCSRWSTVARGLPRLWSTLEFRPGDDPSLVEALVSRTRNADLSVTLNAFDGRYLSLLNRWAPDPDSPWARLRRLDVLQRSLAARAPRLPDGSPELILPEAPKLEELCVEGPGALVTEGNSAVALKRAHLIRVSVVCTTSLSAWPFLNLESLIWRPIPASYFLEDLALLLTGCRALRRLVVYGLSIGQRSPQDRIEMDLSERPLERVTLMGTSIEFAVGPVHGVFRRVPHVVWYDADVTAEAPDGFLGQVDCARTALVRSSLRTGEELRDSFGNKLYDLQVADVLRRQLLRIPEAERTLCRLAFTDHLVDLALPLEVWYGIGPMGDRPFFLLSRLALHEIDSMTGTQSPPPTCPSLRTIVLHEAADGGRSGDLCAFVAGLAQGCAYPLESLVFAARDPTAPNPSLEASRSTPGLERWARTVSVEFGDQSVARREQLSDEIDGEYAKLVLDGDGSRLDEGKNWQDMLEET</sequence>
<feature type="compositionally biased region" description="Basic and acidic residues" evidence="1">
    <location>
        <begin position="127"/>
        <end position="138"/>
    </location>
</feature>
<dbReference type="InterPro" id="IPR036047">
    <property type="entry name" value="F-box-like_dom_sf"/>
</dbReference>
<organism evidence="3 4">
    <name type="scientific">Auricularia subglabra (strain TFB-10046 / SS5)</name>
    <name type="common">White-rot fungus</name>
    <name type="synonym">Auricularia delicata (strain TFB10046)</name>
    <dbReference type="NCBI Taxonomy" id="717982"/>
    <lineage>
        <taxon>Eukaryota</taxon>
        <taxon>Fungi</taxon>
        <taxon>Dikarya</taxon>
        <taxon>Basidiomycota</taxon>
        <taxon>Agaricomycotina</taxon>
        <taxon>Agaricomycetes</taxon>
        <taxon>Auriculariales</taxon>
        <taxon>Auriculariaceae</taxon>
        <taxon>Auricularia</taxon>
    </lineage>
</organism>
<dbReference type="Pfam" id="PF00646">
    <property type="entry name" value="F-box"/>
    <property type="match status" value="1"/>
</dbReference>
<dbReference type="EMBL" id="JH688205">
    <property type="protein sequence ID" value="EJD33490.1"/>
    <property type="molecule type" value="Genomic_DNA"/>
</dbReference>
<evidence type="ECO:0000313" key="4">
    <source>
        <dbReference type="Proteomes" id="UP000006514"/>
    </source>
</evidence>
<feature type="domain" description="F-box" evidence="2">
    <location>
        <begin position="481"/>
        <end position="528"/>
    </location>
</feature>
<dbReference type="KEGG" id="adl:AURDEDRAFT_131657"/>
<dbReference type="InParanoid" id="J0WMD0"/>
<proteinExistence type="predicted"/>
<dbReference type="SMART" id="SM00256">
    <property type="entry name" value="FBOX"/>
    <property type="match status" value="1"/>
</dbReference>
<dbReference type="PROSITE" id="PS50181">
    <property type="entry name" value="FBOX"/>
    <property type="match status" value="1"/>
</dbReference>
<dbReference type="CDD" id="cd09917">
    <property type="entry name" value="F-box_SF"/>
    <property type="match status" value="1"/>
</dbReference>
<accession>J0WMD0</accession>
<dbReference type="InterPro" id="IPR001810">
    <property type="entry name" value="F-box_dom"/>
</dbReference>
<evidence type="ECO:0000313" key="3">
    <source>
        <dbReference type="EMBL" id="EJD33490.1"/>
    </source>
</evidence>
<dbReference type="SUPFAM" id="SSF81383">
    <property type="entry name" value="F-box domain"/>
    <property type="match status" value="1"/>
</dbReference>
<dbReference type="Gene3D" id="1.20.1280.50">
    <property type="match status" value="1"/>
</dbReference>
<evidence type="ECO:0000256" key="1">
    <source>
        <dbReference type="SAM" id="MobiDB-lite"/>
    </source>
</evidence>
<dbReference type="AlphaFoldDB" id="J0WMD0"/>
<keyword evidence="4" id="KW-1185">Reference proteome</keyword>
<gene>
    <name evidence="3" type="ORF">AURDEDRAFT_131657</name>
</gene>
<name>J0WMD0_AURST</name>